<evidence type="ECO:0000313" key="6">
    <source>
        <dbReference type="EMBL" id="EKM50135.1"/>
    </source>
</evidence>
<organism evidence="6 7">
    <name type="scientific">Phanerochaete carnosa (strain HHB-10118-sp)</name>
    <name type="common">White-rot fungus</name>
    <name type="synonym">Peniophora carnosa</name>
    <dbReference type="NCBI Taxonomy" id="650164"/>
    <lineage>
        <taxon>Eukaryota</taxon>
        <taxon>Fungi</taxon>
        <taxon>Dikarya</taxon>
        <taxon>Basidiomycota</taxon>
        <taxon>Agaricomycotina</taxon>
        <taxon>Agaricomycetes</taxon>
        <taxon>Polyporales</taxon>
        <taxon>Phanerochaetaceae</taxon>
        <taxon>Phanerochaete</taxon>
    </lineage>
</organism>
<name>K5VTK6_PHACS</name>
<dbReference type="RefSeq" id="XP_007401326.1">
    <property type="nucleotide sequence ID" value="XM_007401264.1"/>
</dbReference>
<feature type="domain" description="Peptidase A1" evidence="5">
    <location>
        <begin position="47"/>
        <end position="371"/>
    </location>
</feature>
<dbReference type="Pfam" id="PF00026">
    <property type="entry name" value="Asp"/>
    <property type="match status" value="1"/>
</dbReference>
<evidence type="ECO:0000256" key="3">
    <source>
        <dbReference type="RuleBase" id="RU000454"/>
    </source>
</evidence>
<feature type="chain" id="PRO_5003885121" description="Peptidase A1 domain-containing protein" evidence="4">
    <location>
        <begin position="22"/>
        <end position="374"/>
    </location>
</feature>
<dbReference type="OrthoDB" id="660550at2759"/>
<evidence type="ECO:0000256" key="1">
    <source>
        <dbReference type="ARBA" id="ARBA00007447"/>
    </source>
</evidence>
<dbReference type="InParanoid" id="K5VTK6"/>
<proteinExistence type="inferred from homology"/>
<dbReference type="CDD" id="cd05471">
    <property type="entry name" value="pepsin_like"/>
    <property type="match status" value="1"/>
</dbReference>
<evidence type="ECO:0000259" key="5">
    <source>
        <dbReference type="PROSITE" id="PS51767"/>
    </source>
</evidence>
<dbReference type="GO" id="GO:0004190">
    <property type="term" value="F:aspartic-type endopeptidase activity"/>
    <property type="evidence" value="ECO:0007669"/>
    <property type="project" value="UniProtKB-KW"/>
</dbReference>
<gene>
    <name evidence="6" type="ORF">PHACADRAFT_264697</name>
</gene>
<dbReference type="InterPro" id="IPR001461">
    <property type="entry name" value="Aspartic_peptidase_A1"/>
</dbReference>
<evidence type="ECO:0000313" key="7">
    <source>
        <dbReference type="Proteomes" id="UP000008370"/>
    </source>
</evidence>
<dbReference type="AlphaFoldDB" id="K5VTK6"/>
<dbReference type="InterPro" id="IPR033121">
    <property type="entry name" value="PEPTIDASE_A1"/>
</dbReference>
<comment type="similarity">
    <text evidence="1 3">Belongs to the peptidase A1 family.</text>
</comment>
<dbReference type="MEROPS" id="A01.019"/>
<dbReference type="SUPFAM" id="SSF50630">
    <property type="entry name" value="Acid proteases"/>
    <property type="match status" value="1"/>
</dbReference>
<reference evidence="6 7" key="1">
    <citation type="journal article" date="2012" name="BMC Genomics">
        <title>Comparative genomics of the white-rot fungi, Phanerochaete carnosa and P. chrysosporium, to elucidate the genetic basis of the distinct wood types they colonize.</title>
        <authorList>
            <person name="Suzuki H."/>
            <person name="MacDonald J."/>
            <person name="Syed K."/>
            <person name="Salamov A."/>
            <person name="Hori C."/>
            <person name="Aerts A."/>
            <person name="Henrissat B."/>
            <person name="Wiebenga A."/>
            <person name="vanKuyk P.A."/>
            <person name="Barry K."/>
            <person name="Lindquist E."/>
            <person name="LaButti K."/>
            <person name="Lapidus A."/>
            <person name="Lucas S."/>
            <person name="Coutinho P."/>
            <person name="Gong Y."/>
            <person name="Samejima M."/>
            <person name="Mahadevan R."/>
            <person name="Abou-Zaid M."/>
            <person name="de Vries R.P."/>
            <person name="Igarashi K."/>
            <person name="Yadav J.S."/>
            <person name="Grigoriev I.V."/>
            <person name="Master E.R."/>
        </authorList>
    </citation>
    <scope>NUCLEOTIDE SEQUENCE [LARGE SCALE GENOMIC DNA]</scope>
    <source>
        <strain evidence="6 7">HHB-10118-sp</strain>
    </source>
</reference>
<dbReference type="InterPro" id="IPR001969">
    <property type="entry name" value="Aspartic_peptidase_AS"/>
</dbReference>
<dbReference type="PANTHER" id="PTHR47966:SF51">
    <property type="entry name" value="BETA-SITE APP-CLEAVING ENZYME, ISOFORM A-RELATED"/>
    <property type="match status" value="1"/>
</dbReference>
<dbReference type="PRINTS" id="PR00792">
    <property type="entry name" value="PEPSIN"/>
</dbReference>
<sequence>MARLAGLKFALFFGTLSGAYAAGLVKLPVRASLANPTAPLGNKVTKLTVSVTTGNDQTFDNVLVDTGSSSLWVGASSPYVPGPNSKATGETFGAGYQEGSATGPAYLDTVTIGSATVTNQYVGAANQTSFPVNLNPLDGFIGLSFNGSNAHTISGIDKPTNTFLDSLVQEGVIGQALWSMVVPALDVTAGQQVGEGEIVFGGYDASKVEGEIAWLGVTNDFNQFTWAFSMDGIYFGDSQISNDGPLFVYTDSGGIGLSLNVDSYLAIRNSVPGAADASISPVASILAFPANTSLANLPPIHYSMAGQNFTLTPEQYIVPSSAYAALNITDDGRHYTWFESAGFQADAILGQAWLQFFYSIYDVGNTRIGFANYA</sequence>
<evidence type="ECO:0000256" key="4">
    <source>
        <dbReference type="SAM" id="SignalP"/>
    </source>
</evidence>
<dbReference type="EMBL" id="JH930479">
    <property type="protein sequence ID" value="EKM50135.1"/>
    <property type="molecule type" value="Genomic_DNA"/>
</dbReference>
<dbReference type="Proteomes" id="UP000008370">
    <property type="component" value="Unassembled WGS sequence"/>
</dbReference>
<evidence type="ECO:0000256" key="2">
    <source>
        <dbReference type="ARBA" id="ARBA00022750"/>
    </source>
</evidence>
<keyword evidence="3" id="KW-0378">Hydrolase</keyword>
<feature type="signal peptide" evidence="4">
    <location>
        <begin position="1"/>
        <end position="21"/>
    </location>
</feature>
<keyword evidence="3" id="KW-0645">Protease</keyword>
<dbReference type="InterPro" id="IPR034164">
    <property type="entry name" value="Pepsin-like_dom"/>
</dbReference>
<dbReference type="Gene3D" id="2.40.70.10">
    <property type="entry name" value="Acid Proteases"/>
    <property type="match status" value="2"/>
</dbReference>
<dbReference type="PROSITE" id="PS51767">
    <property type="entry name" value="PEPTIDASE_A1"/>
    <property type="match status" value="1"/>
</dbReference>
<keyword evidence="4" id="KW-0732">Signal</keyword>
<protein>
    <recommendedName>
        <fullName evidence="5">Peptidase A1 domain-containing protein</fullName>
    </recommendedName>
</protein>
<keyword evidence="2 3" id="KW-0064">Aspartyl protease</keyword>
<keyword evidence="7" id="KW-1185">Reference proteome</keyword>
<dbReference type="PANTHER" id="PTHR47966">
    <property type="entry name" value="BETA-SITE APP-CLEAVING ENZYME, ISOFORM A-RELATED"/>
    <property type="match status" value="1"/>
</dbReference>
<dbReference type="GeneID" id="18918888"/>
<dbReference type="KEGG" id="pco:PHACADRAFT_264697"/>
<dbReference type="HOGENOM" id="CLU_038846_0_0_1"/>
<dbReference type="InterPro" id="IPR021109">
    <property type="entry name" value="Peptidase_aspartic_dom_sf"/>
</dbReference>
<dbReference type="PROSITE" id="PS00141">
    <property type="entry name" value="ASP_PROTEASE"/>
    <property type="match status" value="1"/>
</dbReference>
<dbReference type="GO" id="GO:0006508">
    <property type="term" value="P:proteolysis"/>
    <property type="evidence" value="ECO:0007669"/>
    <property type="project" value="UniProtKB-KW"/>
</dbReference>
<accession>K5VTK6</accession>